<dbReference type="AlphaFoldDB" id="A0A2X3ISM7"/>
<protein>
    <submittedName>
        <fullName evidence="1">Tyrosine-protein kinase Wzc</fullName>
        <ecNumber evidence="1">2.7.10.-</ecNumber>
    </submittedName>
</protein>
<gene>
    <name evidence="1" type="primary">wzc_1</name>
    <name evidence="1" type="ORF">NCTC9645_03784</name>
</gene>
<sequence>MVLGKTINDLNLSVVIEEKTTPIICHFLKKIRGDDGSKINVKYFNVPHDALDTKFTIKITGKDSYTINLDDAGELKGQVNEPVSKNGFEYC</sequence>
<dbReference type="EC" id="2.7.10.-" evidence="1"/>
<name>A0A2X3ISM7_KLEPN</name>
<organism evidence="1 2">
    <name type="scientific">Klebsiella pneumoniae</name>
    <dbReference type="NCBI Taxonomy" id="573"/>
    <lineage>
        <taxon>Bacteria</taxon>
        <taxon>Pseudomonadati</taxon>
        <taxon>Pseudomonadota</taxon>
        <taxon>Gammaproteobacteria</taxon>
        <taxon>Enterobacterales</taxon>
        <taxon>Enterobacteriaceae</taxon>
        <taxon>Klebsiella/Raoultella group</taxon>
        <taxon>Klebsiella</taxon>
        <taxon>Klebsiella pneumoniae complex</taxon>
    </lineage>
</organism>
<evidence type="ECO:0000313" key="1">
    <source>
        <dbReference type="EMBL" id="SQC85725.1"/>
    </source>
</evidence>
<accession>A0A2X3ISM7</accession>
<keyword evidence="1" id="KW-0808">Transferase</keyword>
<evidence type="ECO:0000313" key="2">
    <source>
        <dbReference type="Proteomes" id="UP000250675"/>
    </source>
</evidence>
<dbReference type="GO" id="GO:0016301">
    <property type="term" value="F:kinase activity"/>
    <property type="evidence" value="ECO:0007669"/>
    <property type="project" value="UniProtKB-KW"/>
</dbReference>
<dbReference type="Pfam" id="PF23607">
    <property type="entry name" value="WZC_N"/>
    <property type="match status" value="1"/>
</dbReference>
<dbReference type="EMBL" id="UASO01000005">
    <property type="protein sequence ID" value="SQC85725.1"/>
    <property type="molecule type" value="Genomic_DNA"/>
</dbReference>
<reference evidence="1 2" key="1">
    <citation type="submission" date="2018-06" db="EMBL/GenBank/DDBJ databases">
        <authorList>
            <consortium name="Pathogen Informatics"/>
            <person name="Doyle S."/>
        </authorList>
    </citation>
    <scope>NUCLEOTIDE SEQUENCE [LARGE SCALE GENOMIC DNA]</scope>
    <source>
        <strain evidence="1 2">NCTC9645</strain>
    </source>
</reference>
<dbReference type="Proteomes" id="UP000250675">
    <property type="component" value="Unassembled WGS sequence"/>
</dbReference>
<proteinExistence type="predicted"/>
<keyword evidence="1" id="KW-0418">Kinase</keyword>